<evidence type="ECO:0000313" key="3">
    <source>
        <dbReference type="EMBL" id="DAZ98759.1"/>
    </source>
</evidence>
<dbReference type="EMBL" id="DAKRPA010000098">
    <property type="protein sequence ID" value="DAZ98759.1"/>
    <property type="molecule type" value="Genomic_DNA"/>
</dbReference>
<feature type="coiled-coil region" evidence="1">
    <location>
        <begin position="125"/>
        <end position="184"/>
    </location>
</feature>
<keyword evidence="1" id="KW-0175">Coiled coil</keyword>
<name>A0AAV2Z1Z2_9STRA</name>
<feature type="region of interest" description="Disordered" evidence="2">
    <location>
        <begin position="64"/>
        <end position="102"/>
    </location>
</feature>
<proteinExistence type="predicted"/>
<comment type="caution">
    <text evidence="3">The sequence shown here is derived from an EMBL/GenBank/DDBJ whole genome shotgun (WGS) entry which is preliminary data.</text>
</comment>
<dbReference type="CDD" id="cd14686">
    <property type="entry name" value="bZIP"/>
    <property type="match status" value="1"/>
</dbReference>
<keyword evidence="4" id="KW-1185">Reference proteome</keyword>
<protein>
    <recommendedName>
        <fullName evidence="5">BZIP domain-containing protein</fullName>
    </recommendedName>
</protein>
<evidence type="ECO:0008006" key="5">
    <source>
        <dbReference type="Google" id="ProtNLM"/>
    </source>
</evidence>
<reference evidence="3" key="2">
    <citation type="journal article" date="2023" name="Microbiol Resour">
        <title>Decontamination and Annotation of the Draft Genome Sequence of the Oomycete Lagenidium giganteum ARSEF 373.</title>
        <authorList>
            <person name="Morgan W.R."/>
            <person name="Tartar A."/>
        </authorList>
    </citation>
    <scope>NUCLEOTIDE SEQUENCE</scope>
    <source>
        <strain evidence="3">ARSEF 373</strain>
    </source>
</reference>
<gene>
    <name evidence="3" type="ORF">N0F65_003815</name>
</gene>
<dbReference type="Proteomes" id="UP001146120">
    <property type="component" value="Unassembled WGS sequence"/>
</dbReference>
<sequence>MKVLTNPAVADLDLTLLLEDDTMSMNSANRLLAEDDAMLDYSFTPLDLAFADGTIELFDHPAPQTGLSLSAEHAGNADESSSGSSTSGGSPKFQQQQQPSARLIRRRAQIAQSARRFRSRKRTELMNLRHDVQTLTAQLKTLRRHHVILRRSSGEAAAAAAELAAAAKLRRREAEARNAELRRAVAMQDTFVGDLRSVFSSSPRFRREGMLRELVHTDTHFHQSLSTRRLDLLAVCSDDKTKLTLELVRHETKALRTTDTPDLRLHQLQSNDQIGSKHLSVFTFTKSHGLASVFWAATHAIHRNCARAAYLGAAQASPDKVAVEARWIFNTNLTETYGVMTWDFVDQDGLHPVAPSTDTKCEIVGALSVTVEKCEDGVERIVCRSDFTKLHTTCTPSAGAQNFSSMVRIGPQSCGEVVFNAMMNELMTPLQMHVF</sequence>
<evidence type="ECO:0000256" key="2">
    <source>
        <dbReference type="SAM" id="MobiDB-lite"/>
    </source>
</evidence>
<evidence type="ECO:0000313" key="4">
    <source>
        <dbReference type="Proteomes" id="UP001146120"/>
    </source>
</evidence>
<feature type="compositionally biased region" description="Low complexity" evidence="2">
    <location>
        <begin position="80"/>
        <end position="90"/>
    </location>
</feature>
<dbReference type="AlphaFoldDB" id="A0AAV2Z1Z2"/>
<evidence type="ECO:0000256" key="1">
    <source>
        <dbReference type="SAM" id="Coils"/>
    </source>
</evidence>
<accession>A0AAV2Z1Z2</accession>
<reference evidence="3" key="1">
    <citation type="submission" date="2022-11" db="EMBL/GenBank/DDBJ databases">
        <authorList>
            <person name="Morgan W.R."/>
            <person name="Tartar A."/>
        </authorList>
    </citation>
    <scope>NUCLEOTIDE SEQUENCE</scope>
    <source>
        <strain evidence="3">ARSEF 373</strain>
    </source>
</reference>
<organism evidence="3 4">
    <name type="scientific">Lagenidium giganteum</name>
    <dbReference type="NCBI Taxonomy" id="4803"/>
    <lineage>
        <taxon>Eukaryota</taxon>
        <taxon>Sar</taxon>
        <taxon>Stramenopiles</taxon>
        <taxon>Oomycota</taxon>
        <taxon>Peronosporomycetes</taxon>
        <taxon>Pythiales</taxon>
        <taxon>Pythiaceae</taxon>
    </lineage>
</organism>